<accession>A0A8T3VEJ5</accession>
<evidence type="ECO:0000313" key="1">
    <source>
        <dbReference type="EMBL" id="MBE6501674.1"/>
    </source>
</evidence>
<reference evidence="1" key="1">
    <citation type="submission" date="2019-04" db="EMBL/GenBank/DDBJ databases">
        <title>Evolution of Biomass-Degrading Anaerobic Consortia Revealed by Metagenomics.</title>
        <authorList>
            <person name="Peng X."/>
        </authorList>
    </citation>
    <scope>NUCLEOTIDE SEQUENCE</scope>
    <source>
        <strain evidence="1">SIG18</strain>
    </source>
</reference>
<dbReference type="AlphaFoldDB" id="A0A8T3VEJ5"/>
<protein>
    <submittedName>
        <fullName evidence="1">Uncharacterized protein</fullName>
    </submittedName>
</protein>
<dbReference type="RefSeq" id="WP_303738777.1">
    <property type="nucleotide sequence ID" value="NZ_SUTK01000015.1"/>
</dbReference>
<dbReference type="Proteomes" id="UP000783037">
    <property type="component" value="Unassembled WGS sequence"/>
</dbReference>
<dbReference type="EMBL" id="SUTK01000015">
    <property type="protein sequence ID" value="MBE6501674.1"/>
    <property type="molecule type" value="Genomic_DNA"/>
</dbReference>
<evidence type="ECO:0000313" key="2">
    <source>
        <dbReference type="Proteomes" id="UP000783037"/>
    </source>
</evidence>
<name>A0A8T3VEJ5_9EURY</name>
<comment type="caution">
    <text evidence="1">The sequence shown here is derived from an EMBL/GenBank/DDBJ whole genome shotgun (WGS) entry which is preliminary data.</text>
</comment>
<sequence>MNMKNTAILLIFLLSILGLVMGVYCTDDANTSTSQDNDSDSVNEDSNSIGNITLTDNENNVLNCFFK</sequence>
<proteinExistence type="predicted"/>
<gene>
    <name evidence="1" type="ORF">E7Z79_04460</name>
</gene>
<organism evidence="1 2">
    <name type="scientific">Methanobrevibacter thaueri</name>
    <dbReference type="NCBI Taxonomy" id="190975"/>
    <lineage>
        <taxon>Archaea</taxon>
        <taxon>Methanobacteriati</taxon>
        <taxon>Methanobacteriota</taxon>
        <taxon>Methanomada group</taxon>
        <taxon>Methanobacteria</taxon>
        <taxon>Methanobacteriales</taxon>
        <taxon>Methanobacteriaceae</taxon>
        <taxon>Methanobrevibacter</taxon>
    </lineage>
</organism>